<gene>
    <name evidence="7" type="ORF">ENN51_01495</name>
</gene>
<feature type="binding site" evidence="5">
    <location>
        <begin position="228"/>
        <end position="231"/>
    </location>
    <ligand>
        <name>substrate</name>
    </ligand>
</feature>
<name>A0A7V0T4Z7_UNCW3</name>
<dbReference type="PANTHER" id="PTHR10188:SF6">
    <property type="entry name" value="N(4)-(BETA-N-ACETYLGLUCOSAMINYL)-L-ASPARAGINASE"/>
    <property type="match status" value="1"/>
</dbReference>
<organism evidence="7">
    <name type="scientific">candidate division WOR-3 bacterium</name>
    <dbReference type="NCBI Taxonomy" id="2052148"/>
    <lineage>
        <taxon>Bacteria</taxon>
        <taxon>Bacteria division WOR-3</taxon>
    </lineage>
</organism>
<evidence type="ECO:0000256" key="1">
    <source>
        <dbReference type="ARBA" id="ARBA00022670"/>
    </source>
</evidence>
<keyword evidence="3" id="KW-0068">Autocatalytic cleavage</keyword>
<evidence type="ECO:0000256" key="3">
    <source>
        <dbReference type="ARBA" id="ARBA00022813"/>
    </source>
</evidence>
<feature type="site" description="Cleavage; by autolysis" evidence="6">
    <location>
        <begin position="177"/>
        <end position="178"/>
    </location>
</feature>
<evidence type="ECO:0000256" key="6">
    <source>
        <dbReference type="PIRSR" id="PIRSR600246-3"/>
    </source>
</evidence>
<dbReference type="InterPro" id="IPR029055">
    <property type="entry name" value="Ntn_hydrolases_N"/>
</dbReference>
<evidence type="ECO:0000256" key="5">
    <source>
        <dbReference type="PIRSR" id="PIRSR600246-2"/>
    </source>
</evidence>
<dbReference type="GO" id="GO:0006508">
    <property type="term" value="P:proteolysis"/>
    <property type="evidence" value="ECO:0007669"/>
    <property type="project" value="UniProtKB-KW"/>
</dbReference>
<dbReference type="GO" id="GO:0016811">
    <property type="term" value="F:hydrolase activity, acting on carbon-nitrogen (but not peptide) bonds, in linear amides"/>
    <property type="evidence" value="ECO:0007669"/>
    <property type="project" value="UniProtKB-ARBA"/>
</dbReference>
<evidence type="ECO:0000256" key="2">
    <source>
        <dbReference type="ARBA" id="ARBA00022801"/>
    </source>
</evidence>
<evidence type="ECO:0000256" key="4">
    <source>
        <dbReference type="PIRSR" id="PIRSR600246-1"/>
    </source>
</evidence>
<dbReference type="GO" id="GO:0008233">
    <property type="term" value="F:peptidase activity"/>
    <property type="evidence" value="ECO:0007669"/>
    <property type="project" value="UniProtKB-KW"/>
</dbReference>
<dbReference type="FunFam" id="3.60.20.30:FF:000001">
    <property type="entry name" value="Isoaspartyl peptidase/L-asparaginase"/>
    <property type="match status" value="1"/>
</dbReference>
<dbReference type="PANTHER" id="PTHR10188">
    <property type="entry name" value="L-ASPARAGINASE"/>
    <property type="match status" value="1"/>
</dbReference>
<keyword evidence="2" id="KW-0378">Hydrolase</keyword>
<dbReference type="Pfam" id="PF01112">
    <property type="entry name" value="Asparaginase_2"/>
    <property type="match status" value="1"/>
</dbReference>
<sequence length="313" mass="32627">MLLPGVPALGGELVGNTFGIICHGGAGVLRDPEAAAAGLGEALRASYALLRQSGAAVDAVVEAVRVMEDNPLFNCGTGSAPTYDGRTEMDAAVMTQTGEFGGVLAISRVRNPVLVARKVMTETDHHLLAGEGAVGFARKCGFEDHDPMTEGARERLARLLAAGESPFFSLEKVRKYGTVGAVAIDRRGRLAVATSTGGITGRLAGRVGDSGIPGAGTWAAPSGAVSCTGHGEAILRLMLARDIADRMKTMPASVAMTLALAEARRRKFEVGAVGMDARAGFAFGHTTPDMSYGYMIAERLFLFTDGKDRKKAT</sequence>
<dbReference type="EMBL" id="DSBX01000056">
    <property type="protein sequence ID" value="HDQ98950.1"/>
    <property type="molecule type" value="Genomic_DNA"/>
</dbReference>
<dbReference type="Gene3D" id="3.60.20.30">
    <property type="entry name" value="(Glycosyl)asparaginase"/>
    <property type="match status" value="1"/>
</dbReference>
<feature type="active site" description="Nucleophile" evidence="4">
    <location>
        <position position="178"/>
    </location>
</feature>
<dbReference type="InterPro" id="IPR000246">
    <property type="entry name" value="Peptidase_T2"/>
</dbReference>
<comment type="caution">
    <text evidence="7">The sequence shown here is derived from an EMBL/GenBank/DDBJ whole genome shotgun (WGS) entry which is preliminary data.</text>
</comment>
<evidence type="ECO:0000313" key="7">
    <source>
        <dbReference type="EMBL" id="HDQ98950.1"/>
    </source>
</evidence>
<dbReference type="SUPFAM" id="SSF56235">
    <property type="entry name" value="N-terminal nucleophile aminohydrolases (Ntn hydrolases)"/>
    <property type="match status" value="1"/>
</dbReference>
<dbReference type="Proteomes" id="UP000885672">
    <property type="component" value="Unassembled WGS sequence"/>
</dbReference>
<dbReference type="AlphaFoldDB" id="A0A7V0T4Z7"/>
<keyword evidence="1" id="KW-0645">Protease</keyword>
<reference evidence="7" key="1">
    <citation type="journal article" date="2020" name="mSystems">
        <title>Genome- and Community-Level Interaction Insights into Carbon Utilization and Element Cycling Functions of Hydrothermarchaeota in Hydrothermal Sediment.</title>
        <authorList>
            <person name="Zhou Z."/>
            <person name="Liu Y."/>
            <person name="Xu W."/>
            <person name="Pan J."/>
            <person name="Luo Z.H."/>
            <person name="Li M."/>
        </authorList>
    </citation>
    <scope>NUCLEOTIDE SEQUENCE [LARGE SCALE GENOMIC DNA]</scope>
    <source>
        <strain evidence="7">SpSt-1182</strain>
    </source>
</reference>
<accession>A0A7V0T4Z7</accession>
<proteinExistence type="predicted"/>
<protein>
    <submittedName>
        <fullName evidence="7">Asparaginase</fullName>
    </submittedName>
</protein>
<feature type="binding site" evidence="5">
    <location>
        <begin position="206"/>
        <end position="209"/>
    </location>
    <ligand>
        <name>substrate</name>
    </ligand>
</feature>